<gene>
    <name evidence="1" type="ORF">SAMN05444359_106102</name>
</gene>
<evidence type="ECO:0000313" key="2">
    <source>
        <dbReference type="Proteomes" id="UP000199021"/>
    </source>
</evidence>
<accession>A0A1H9DRI0</accession>
<reference evidence="2" key="1">
    <citation type="submission" date="2016-10" db="EMBL/GenBank/DDBJ databases">
        <authorList>
            <person name="Varghese N."/>
            <person name="Submissions S."/>
        </authorList>
    </citation>
    <scope>NUCLEOTIDE SEQUENCE [LARGE SCALE GENOMIC DNA]</scope>
    <source>
        <strain evidence="2">DSM 24740</strain>
    </source>
</reference>
<evidence type="ECO:0000313" key="1">
    <source>
        <dbReference type="EMBL" id="SEQ16011.1"/>
    </source>
</evidence>
<dbReference type="RefSeq" id="WP_090166745.1">
    <property type="nucleotide sequence ID" value="NZ_FOFB01000006.1"/>
</dbReference>
<dbReference type="EMBL" id="FOFB01000006">
    <property type="protein sequence ID" value="SEQ16011.1"/>
    <property type="molecule type" value="Genomic_DNA"/>
</dbReference>
<dbReference type="InterPro" id="IPR022551">
    <property type="entry name" value="BrxC"/>
</dbReference>
<dbReference type="Gene3D" id="3.40.30.10">
    <property type="entry name" value="Glutaredoxin"/>
    <property type="match status" value="1"/>
</dbReference>
<organism evidence="1 2">
    <name type="scientific">Neolewinella agarilytica</name>
    <dbReference type="NCBI Taxonomy" id="478744"/>
    <lineage>
        <taxon>Bacteria</taxon>
        <taxon>Pseudomonadati</taxon>
        <taxon>Bacteroidota</taxon>
        <taxon>Saprospiria</taxon>
        <taxon>Saprospirales</taxon>
        <taxon>Lewinellaceae</taxon>
        <taxon>Neolewinella</taxon>
    </lineage>
</organism>
<dbReference type="Pfam" id="PF11009">
    <property type="entry name" value="BrxC"/>
    <property type="match status" value="1"/>
</dbReference>
<dbReference type="STRING" id="478744.SAMN05444359_106102"/>
<dbReference type="AlphaFoldDB" id="A0A1H9DRI0"/>
<proteinExistence type="predicted"/>
<protein>
    <submittedName>
        <fullName evidence="1">Bacillithiol system protein YtxJ</fullName>
    </submittedName>
</protein>
<dbReference type="OrthoDB" id="677051at2"/>
<sequence>MFNIMHNSADLDAAIAASHEKPVVVFKHSASCPFSAAAQIEVAHAKHDLDIYGIVVQYVPELKIEIAERLDVEHRSPQAIILHKGKAVSDHWRSEINERKLKVAVKELMAAE</sequence>
<name>A0A1H9DRI0_9BACT</name>
<dbReference type="InParanoid" id="A0A1H9DRI0"/>
<keyword evidence="2" id="KW-1185">Reference proteome</keyword>
<dbReference type="Proteomes" id="UP000199021">
    <property type="component" value="Unassembled WGS sequence"/>
</dbReference>